<protein>
    <submittedName>
        <fullName evidence="1">Uncharacterized protein</fullName>
    </submittedName>
</protein>
<dbReference type="CTD" id="20324737"/>
<gene>
    <name evidence="1" type="ORF">T265_10569</name>
</gene>
<dbReference type="KEGG" id="ovi:T265_10569"/>
<organism evidence="1 2">
    <name type="scientific">Opisthorchis viverrini</name>
    <name type="common">Southeast Asian liver fluke</name>
    <dbReference type="NCBI Taxonomy" id="6198"/>
    <lineage>
        <taxon>Eukaryota</taxon>
        <taxon>Metazoa</taxon>
        <taxon>Spiralia</taxon>
        <taxon>Lophotrochozoa</taxon>
        <taxon>Platyhelminthes</taxon>
        <taxon>Trematoda</taxon>
        <taxon>Digenea</taxon>
        <taxon>Opisthorchiida</taxon>
        <taxon>Opisthorchiata</taxon>
        <taxon>Opisthorchiidae</taxon>
        <taxon>Opisthorchis</taxon>
    </lineage>
</organism>
<dbReference type="RefSeq" id="XP_009175240.1">
    <property type="nucleotide sequence ID" value="XM_009176976.1"/>
</dbReference>
<evidence type="ECO:0000313" key="1">
    <source>
        <dbReference type="EMBL" id="KER21017.1"/>
    </source>
</evidence>
<dbReference type="Proteomes" id="UP000054324">
    <property type="component" value="Unassembled WGS sequence"/>
</dbReference>
<dbReference type="GeneID" id="20324737"/>
<accession>A0A074Z636</accession>
<reference evidence="1 2" key="1">
    <citation type="submission" date="2013-11" db="EMBL/GenBank/DDBJ databases">
        <title>Opisthorchis viverrini - life in the bile duct.</title>
        <authorList>
            <person name="Young N.D."/>
            <person name="Nagarajan N."/>
            <person name="Lin S.J."/>
            <person name="Korhonen P.K."/>
            <person name="Jex A.R."/>
            <person name="Hall R.S."/>
            <person name="Safavi-Hemami H."/>
            <person name="Kaewkong W."/>
            <person name="Bertrand D."/>
            <person name="Gao S."/>
            <person name="Seet Q."/>
            <person name="Wongkham S."/>
            <person name="Teh B.T."/>
            <person name="Wongkham C."/>
            <person name="Intapan P.M."/>
            <person name="Maleewong W."/>
            <person name="Yang X."/>
            <person name="Hu M."/>
            <person name="Wang Z."/>
            <person name="Hofmann A."/>
            <person name="Sternberg P.W."/>
            <person name="Tan P."/>
            <person name="Wang J."/>
            <person name="Gasser R.B."/>
        </authorList>
    </citation>
    <scope>NUCLEOTIDE SEQUENCE [LARGE SCALE GENOMIC DNA]</scope>
</reference>
<evidence type="ECO:0000313" key="2">
    <source>
        <dbReference type="Proteomes" id="UP000054324"/>
    </source>
</evidence>
<dbReference type="AlphaFoldDB" id="A0A074Z636"/>
<proteinExistence type="predicted"/>
<keyword evidence="2" id="KW-1185">Reference proteome</keyword>
<dbReference type="EMBL" id="KL597002">
    <property type="protein sequence ID" value="KER21017.1"/>
    <property type="molecule type" value="Genomic_DNA"/>
</dbReference>
<name>A0A074Z636_OPIVI</name>
<sequence>MSQGELSEETLAHSSQEEIPLVRIPLDHHTNRRFHFPGVPDLRRSSLLGGRTTTLKAIKAKQETNNGTAEFAVKLVSVVQGQEINIIMQAESINEEEMNVLFSNEGIEGKNGKVRSYEAISILAGRNVRGDK</sequence>